<gene>
    <name evidence="2" type="ORF">A2541_02475</name>
</gene>
<dbReference type="Proteomes" id="UP000176965">
    <property type="component" value="Unassembled WGS sequence"/>
</dbReference>
<dbReference type="InterPro" id="IPR013783">
    <property type="entry name" value="Ig-like_fold"/>
</dbReference>
<dbReference type="AlphaFoldDB" id="A0A1G2PD47"/>
<evidence type="ECO:0000256" key="1">
    <source>
        <dbReference type="SAM" id="Phobius"/>
    </source>
</evidence>
<dbReference type="Pfam" id="PF09136">
    <property type="entry name" value="Glucodextran_B"/>
    <property type="match status" value="1"/>
</dbReference>
<dbReference type="Gene3D" id="2.60.40.10">
    <property type="entry name" value="Immunoglobulins"/>
    <property type="match status" value="1"/>
</dbReference>
<sequence>MSRRETKFYLKTIIIIVFLFILFGYGIFEIWNYAKGPEIVITSPADGLAVSESLIFIEGQGKNTKEITLNDRPIVVDETGNFSEKILLSYGYNVLELEARDRFGKITEQKLQIVYK</sequence>
<dbReference type="STRING" id="1802338.A2541_02475"/>
<proteinExistence type="predicted"/>
<dbReference type="EMBL" id="MHSQ01000032">
    <property type="protein sequence ID" value="OHA46266.1"/>
    <property type="molecule type" value="Genomic_DNA"/>
</dbReference>
<keyword evidence="1" id="KW-1133">Transmembrane helix</keyword>
<feature type="transmembrane region" description="Helical" evidence="1">
    <location>
        <begin position="12"/>
        <end position="34"/>
    </location>
</feature>
<keyword evidence="1" id="KW-0812">Transmembrane</keyword>
<protein>
    <submittedName>
        <fullName evidence="2">Uncharacterized protein</fullName>
    </submittedName>
</protein>
<evidence type="ECO:0000313" key="2">
    <source>
        <dbReference type="EMBL" id="OHA46266.1"/>
    </source>
</evidence>
<name>A0A1G2PD47_9BACT</name>
<comment type="caution">
    <text evidence="2">The sequence shown here is derived from an EMBL/GenBank/DDBJ whole genome shotgun (WGS) entry which is preliminary data.</text>
</comment>
<evidence type="ECO:0000313" key="3">
    <source>
        <dbReference type="Proteomes" id="UP000176965"/>
    </source>
</evidence>
<organism evidence="2 3">
    <name type="scientific">Candidatus Taylorbacteria bacterium RIFOXYD2_FULL_36_9</name>
    <dbReference type="NCBI Taxonomy" id="1802338"/>
    <lineage>
        <taxon>Bacteria</taxon>
        <taxon>Candidatus Tayloriibacteriota</taxon>
    </lineage>
</organism>
<reference evidence="2 3" key="1">
    <citation type="journal article" date="2016" name="Nat. Commun.">
        <title>Thousands of microbial genomes shed light on interconnected biogeochemical processes in an aquifer system.</title>
        <authorList>
            <person name="Anantharaman K."/>
            <person name="Brown C.T."/>
            <person name="Hug L.A."/>
            <person name="Sharon I."/>
            <person name="Castelle C.J."/>
            <person name="Probst A.J."/>
            <person name="Thomas B.C."/>
            <person name="Singh A."/>
            <person name="Wilkins M.J."/>
            <person name="Karaoz U."/>
            <person name="Brodie E.L."/>
            <person name="Williams K.H."/>
            <person name="Hubbard S.S."/>
            <person name="Banfield J.F."/>
        </authorList>
    </citation>
    <scope>NUCLEOTIDE SEQUENCE [LARGE SCALE GENOMIC DNA]</scope>
</reference>
<accession>A0A1G2PD47</accession>
<keyword evidence="1" id="KW-0472">Membrane</keyword>